<feature type="region of interest" description="Disordered" evidence="1">
    <location>
        <begin position="764"/>
        <end position="795"/>
    </location>
</feature>
<feature type="compositionally biased region" description="Basic and acidic residues" evidence="1">
    <location>
        <begin position="776"/>
        <end position="793"/>
    </location>
</feature>
<feature type="compositionally biased region" description="Polar residues" evidence="1">
    <location>
        <begin position="764"/>
        <end position="773"/>
    </location>
</feature>
<feature type="compositionally biased region" description="Gly residues" evidence="1">
    <location>
        <begin position="131"/>
        <end position="150"/>
    </location>
</feature>
<feature type="compositionally biased region" description="Basic and acidic residues" evidence="1">
    <location>
        <begin position="152"/>
        <end position="161"/>
    </location>
</feature>
<feature type="region of interest" description="Disordered" evidence="1">
    <location>
        <begin position="333"/>
        <end position="359"/>
    </location>
</feature>
<feature type="compositionally biased region" description="Low complexity" evidence="1">
    <location>
        <begin position="284"/>
        <end position="302"/>
    </location>
</feature>
<name>A0AAN8X3I6_HALRR</name>
<gene>
    <name evidence="3" type="ORF">SK128_027115</name>
</gene>
<keyword evidence="2" id="KW-0732">Signal</keyword>
<feature type="signal peptide" evidence="2">
    <location>
        <begin position="1"/>
        <end position="18"/>
    </location>
</feature>
<proteinExistence type="predicted"/>
<feature type="compositionally biased region" description="Low complexity" evidence="1">
    <location>
        <begin position="522"/>
        <end position="531"/>
    </location>
</feature>
<organism evidence="3 4">
    <name type="scientific">Halocaridina rubra</name>
    <name type="common">Hawaiian red shrimp</name>
    <dbReference type="NCBI Taxonomy" id="373956"/>
    <lineage>
        <taxon>Eukaryota</taxon>
        <taxon>Metazoa</taxon>
        <taxon>Ecdysozoa</taxon>
        <taxon>Arthropoda</taxon>
        <taxon>Crustacea</taxon>
        <taxon>Multicrustacea</taxon>
        <taxon>Malacostraca</taxon>
        <taxon>Eumalacostraca</taxon>
        <taxon>Eucarida</taxon>
        <taxon>Decapoda</taxon>
        <taxon>Pleocyemata</taxon>
        <taxon>Caridea</taxon>
        <taxon>Atyoidea</taxon>
        <taxon>Atyidae</taxon>
        <taxon>Halocaridina</taxon>
    </lineage>
</organism>
<evidence type="ECO:0000313" key="3">
    <source>
        <dbReference type="EMBL" id="KAK7075842.1"/>
    </source>
</evidence>
<dbReference type="EMBL" id="JAXCGZ010010071">
    <property type="protein sequence ID" value="KAK7075842.1"/>
    <property type="molecule type" value="Genomic_DNA"/>
</dbReference>
<dbReference type="Proteomes" id="UP001381693">
    <property type="component" value="Unassembled WGS sequence"/>
</dbReference>
<feature type="compositionally biased region" description="Polar residues" evidence="1">
    <location>
        <begin position="333"/>
        <end position="350"/>
    </location>
</feature>
<feature type="region of interest" description="Disordered" evidence="1">
    <location>
        <begin position="37"/>
        <end position="68"/>
    </location>
</feature>
<feature type="region of interest" description="Disordered" evidence="1">
    <location>
        <begin position="522"/>
        <end position="546"/>
    </location>
</feature>
<evidence type="ECO:0000256" key="1">
    <source>
        <dbReference type="SAM" id="MobiDB-lite"/>
    </source>
</evidence>
<sequence length="1405" mass="157658">MMLSRAVLLCLLASSVLAEEAAPESVMEKPLLKVDATSATDSDHQEAGGEASNTRKYRMSETELSERQGPLQGMDVVTMTVNALNPMPYLIGGLKGVRGVMRERFFPWSGMMINNFQRTLPRPLPRYRYRGGNGGGHGGHMGHAGNGAGGSDDERFREDGRGSGGGGIGSSQENFRENGGFGRGTRRPFNQHFSNMQDDINTLMTDDPLRNMHGHQHKNPQSGFDTPKPHSILSTSKPASFRTTRGPRPLHNTQRPRTISNTHRPRPIISTLRPDTVRKPNKISFHNSSPNVNHSSHPKNNNTPSSDKKKVIIEIPKELQDIAVLEVSMHSNGDISIGPGSTTTSKTTQAPPSPSPITISDKMPPAFLPLFPPFPPGMNEHGFMHGNTPELRSSYPSNIHHGFNTNQNGRVDSKANILCVRAKREDKINSIQDVLRMQNSKNIDKIGENEINFELNCVRNQQATPYQSHSSPFSNEPHPMQLPTTYLRENPVPHFSANFGPDKHNINHIYFVPISMPLSQTSSNSHLSSASAQVPQHAKPKIHDTSNDNPVYYIDITIPGNTQEDPLVTTKVARKKRSLQFDGWYPLDVSNPMSDDPTIGYQPPPLERVHFSDEPVTKNPLFPVKPKNPTVFVVRSEPKEPQYHSVYGTENIEYFHIHPQTNTIRAFRSPSQSVGAIQFISAPQFGDTGEHQQSDNYQESLNENQGIKKGYFYSDIPNKEPGFSDKSDIFDDVDYDQDMEGSFSEYSVIAHPYRWRNRNRSNPQRFRYSQLSSPRRRQDFIDIPPSREPENRRSSQPALYELLGNFKYESQIEETPYLGSATDSAKTAIFREVPPPEFFQNRPLRKNNIPISGPRGPAYRQTGLDADESSSRPWYLINTKSERRREPSIASYIHPETRLGDERVHYKPLGPVSYVSKETEKERIRDPFYNPHLDDHMNSYKPSTSLTANSLSELLQIFRFTQVTDKPGRGITDEPITFVREFRYTRPTEETPTTIPTFDEEPQTTFKYTSTPPTVTETTMIDTTSEVAKNVRYDAVADTNSIDGYLFSDSEASPEYAHPEVKPNIIAIHGKGLDTSKGIVKDDGTINDSTSSSTSPFEPQSISVTQKELRPAFDNLEIIYPGRPPKITTSTPSSWPLYIIHEGHSKVRVFGINTAADKPSSFKSSLKSVPIIESSTITSTSQFTTTKSLPNITTTDTFIKTPFLVYQNSTTESTPTATTTSSTTTGTSTQNLNDYDLTSIVSRHEYDYYYYDEGDASSDLAFGEEYYTEGVHTSALEAPISENPLLIPSYRLLTGDLDTSEDTDTFSHIFQDRLPRAYNPASPKSDQMPLLPAVKFTREQLSEARPVFFTKRQQKTEIVNSDESVSQPFEYLSHLQQLKRERIFATKENSTNLKAADQDMTLSKA</sequence>
<feature type="region of interest" description="Disordered" evidence="1">
    <location>
        <begin position="206"/>
        <end position="308"/>
    </location>
</feature>
<evidence type="ECO:0000256" key="2">
    <source>
        <dbReference type="SAM" id="SignalP"/>
    </source>
</evidence>
<keyword evidence="4" id="KW-1185">Reference proteome</keyword>
<feature type="compositionally biased region" description="Polar residues" evidence="1">
    <location>
        <begin position="232"/>
        <end position="243"/>
    </location>
</feature>
<accession>A0AAN8X3I6</accession>
<comment type="caution">
    <text evidence="3">The sequence shown here is derived from an EMBL/GenBank/DDBJ whole genome shotgun (WGS) entry which is preliminary data.</text>
</comment>
<feature type="chain" id="PRO_5042843666" evidence="2">
    <location>
        <begin position="19"/>
        <end position="1405"/>
    </location>
</feature>
<feature type="region of interest" description="Disordered" evidence="1">
    <location>
        <begin position="130"/>
        <end position="193"/>
    </location>
</feature>
<protein>
    <submittedName>
        <fullName evidence="3">Uncharacterized protein</fullName>
    </submittedName>
</protein>
<reference evidence="3 4" key="1">
    <citation type="submission" date="2023-11" db="EMBL/GenBank/DDBJ databases">
        <title>Halocaridina rubra genome assembly.</title>
        <authorList>
            <person name="Smith C."/>
        </authorList>
    </citation>
    <scope>NUCLEOTIDE SEQUENCE [LARGE SCALE GENOMIC DNA]</scope>
    <source>
        <strain evidence="3">EP-1</strain>
        <tissue evidence="3">Whole</tissue>
    </source>
</reference>
<evidence type="ECO:0000313" key="4">
    <source>
        <dbReference type="Proteomes" id="UP001381693"/>
    </source>
</evidence>
<feature type="compositionally biased region" description="Polar residues" evidence="1">
    <location>
        <begin position="251"/>
        <end position="262"/>
    </location>
</feature>
<feature type="region of interest" description="Disordered" evidence="1">
    <location>
        <begin position="837"/>
        <end position="857"/>
    </location>
</feature>